<protein>
    <submittedName>
        <fullName evidence="1">Uncharacterized protein</fullName>
    </submittedName>
</protein>
<dbReference type="EMBL" id="CADCXU010032135">
    <property type="protein sequence ID" value="CAB0017968.1"/>
    <property type="molecule type" value="Genomic_DNA"/>
</dbReference>
<evidence type="ECO:0000313" key="2">
    <source>
        <dbReference type="EMBL" id="CAB0017971.1"/>
    </source>
</evidence>
<dbReference type="PANTHER" id="PTHR45084:SF1">
    <property type="entry name" value="ERAD-ASSOCIATED E3 UBIQUITIN-PROTEIN LIGASE COMPONENT HRD3A-RELATED"/>
    <property type="match status" value="1"/>
</dbReference>
<dbReference type="PANTHER" id="PTHR45084">
    <property type="entry name" value="ERAD-ASSOCIATED E3 UBIQUITIN-PROTEIN LIGASE COMPONENT HRD3A-RELATED"/>
    <property type="match status" value="1"/>
</dbReference>
<dbReference type="SUPFAM" id="SSF81901">
    <property type="entry name" value="HCP-like"/>
    <property type="match status" value="1"/>
</dbReference>
<name>A0A6H5HMB5_9HEMI</name>
<evidence type="ECO:0000313" key="3">
    <source>
        <dbReference type="Proteomes" id="UP000479000"/>
    </source>
</evidence>
<dbReference type="EMBL" id="CADCXU010032140">
    <property type="protein sequence ID" value="CAB0017971.1"/>
    <property type="molecule type" value="Genomic_DNA"/>
</dbReference>
<reference evidence="1 3" key="1">
    <citation type="submission" date="2020-02" db="EMBL/GenBank/DDBJ databases">
        <authorList>
            <person name="Ferguson B K."/>
        </authorList>
    </citation>
    <scope>NUCLEOTIDE SEQUENCE [LARGE SCALE GENOMIC DNA]</scope>
</reference>
<dbReference type="Proteomes" id="UP000479000">
    <property type="component" value="Unassembled WGS sequence"/>
</dbReference>
<dbReference type="AlphaFoldDB" id="A0A6H5HMB5"/>
<sequence>MHWITSLLGNVNDARVSTVSYSLQLYKNVAERGRWGEMLMKGHMLYRSSQFNEAFVHYCLLSELGYEVAQSNAAFMLDRGEFGCDLFQALRIMKRFSRRLEFIFHSLRKM</sequence>
<feature type="non-terminal residue" evidence="1">
    <location>
        <position position="110"/>
    </location>
</feature>
<gene>
    <name evidence="1" type="ORF">NTEN_LOCUS21877</name>
    <name evidence="2" type="ORF">NTEN_LOCUS21880</name>
</gene>
<keyword evidence="3" id="KW-1185">Reference proteome</keyword>
<proteinExistence type="predicted"/>
<accession>A0A6H5HMB5</accession>
<evidence type="ECO:0000313" key="1">
    <source>
        <dbReference type="EMBL" id="CAB0017968.1"/>
    </source>
</evidence>
<dbReference type="InterPro" id="IPR011990">
    <property type="entry name" value="TPR-like_helical_dom_sf"/>
</dbReference>
<dbReference type="Gene3D" id="1.25.40.10">
    <property type="entry name" value="Tetratricopeptide repeat domain"/>
    <property type="match status" value="1"/>
</dbReference>
<dbReference type="OrthoDB" id="7418568at2759"/>
<organism evidence="1 3">
    <name type="scientific">Nesidiocoris tenuis</name>
    <dbReference type="NCBI Taxonomy" id="355587"/>
    <lineage>
        <taxon>Eukaryota</taxon>
        <taxon>Metazoa</taxon>
        <taxon>Ecdysozoa</taxon>
        <taxon>Arthropoda</taxon>
        <taxon>Hexapoda</taxon>
        <taxon>Insecta</taxon>
        <taxon>Pterygota</taxon>
        <taxon>Neoptera</taxon>
        <taxon>Paraneoptera</taxon>
        <taxon>Hemiptera</taxon>
        <taxon>Heteroptera</taxon>
        <taxon>Panheteroptera</taxon>
        <taxon>Cimicomorpha</taxon>
        <taxon>Miridae</taxon>
        <taxon>Dicyphina</taxon>
        <taxon>Nesidiocoris</taxon>
    </lineage>
</organism>
<dbReference type="GO" id="GO:0036503">
    <property type="term" value="P:ERAD pathway"/>
    <property type="evidence" value="ECO:0007669"/>
    <property type="project" value="InterPro"/>
</dbReference>
<dbReference type="InterPro" id="IPR044623">
    <property type="entry name" value="HRD3"/>
</dbReference>